<dbReference type="AlphaFoldDB" id="F9GA71"/>
<dbReference type="EMBL" id="AFQF01003988">
    <property type="protein sequence ID" value="EGU73936.1"/>
    <property type="molecule type" value="Genomic_DNA"/>
</dbReference>
<gene>
    <name evidence="1" type="ORF">FOXB_15553</name>
</gene>
<name>F9GA71_FUSOF</name>
<comment type="caution">
    <text evidence="1">The sequence shown here is derived from an EMBL/GenBank/DDBJ whole genome shotgun (WGS) entry which is preliminary data.</text>
</comment>
<reference evidence="1" key="1">
    <citation type="journal article" date="2012" name="Mol. Plant Microbe Interact.">
        <title>A highly conserved effector in Fusarium oxysporum is required for full virulence on Arabidopsis.</title>
        <authorList>
            <person name="Thatcher L.F."/>
            <person name="Gardiner D.M."/>
            <person name="Kazan K."/>
            <person name="Manners J."/>
        </authorList>
    </citation>
    <scope>NUCLEOTIDE SEQUENCE [LARGE SCALE GENOMIC DNA]</scope>
    <source>
        <strain evidence="1">Fo5176</strain>
    </source>
</reference>
<dbReference type="STRING" id="660025.F9GA71"/>
<organism evidence="1">
    <name type="scientific">Fusarium oxysporum (strain Fo5176)</name>
    <name type="common">Fusarium vascular wilt</name>
    <dbReference type="NCBI Taxonomy" id="660025"/>
    <lineage>
        <taxon>Eukaryota</taxon>
        <taxon>Fungi</taxon>
        <taxon>Dikarya</taxon>
        <taxon>Ascomycota</taxon>
        <taxon>Pezizomycotina</taxon>
        <taxon>Sordariomycetes</taxon>
        <taxon>Hypocreomycetidae</taxon>
        <taxon>Hypocreales</taxon>
        <taxon>Nectriaceae</taxon>
        <taxon>Fusarium</taxon>
        <taxon>Fusarium oxysporum species complex</taxon>
    </lineage>
</organism>
<accession>F9GA71</accession>
<feature type="non-terminal residue" evidence="1">
    <location>
        <position position="96"/>
    </location>
</feature>
<proteinExistence type="predicted"/>
<evidence type="ECO:0000313" key="1">
    <source>
        <dbReference type="EMBL" id="EGU73936.1"/>
    </source>
</evidence>
<dbReference type="Gene3D" id="3.90.180.10">
    <property type="entry name" value="Medium-chain alcohol dehydrogenases, catalytic domain"/>
    <property type="match status" value="1"/>
</dbReference>
<protein>
    <submittedName>
        <fullName evidence="1">Uncharacterized protein</fullName>
    </submittedName>
</protein>
<sequence>MASAQNTAAWLPGVGKPLEVRPADIPAPGEGELLIERLGNLFSPPLLGPYYLATVALDWRLTLLVLQVKAVAVQPAEYKIQDGVLPFPLRYPTIVG</sequence>